<dbReference type="InterPro" id="IPR002481">
    <property type="entry name" value="FUR"/>
</dbReference>
<reference evidence="8 9" key="1">
    <citation type="submission" date="2016-02" db="EMBL/GenBank/DDBJ databases">
        <title>Genome sequence of Tissierella creatinophila DSM 6911.</title>
        <authorList>
            <person name="Poehlein A."/>
            <person name="Daniel R."/>
        </authorList>
    </citation>
    <scope>NUCLEOTIDE SEQUENCE [LARGE SCALE GENOMIC DNA]</scope>
    <source>
        <strain evidence="8 9">DSM 6911</strain>
    </source>
</reference>
<dbReference type="RefSeq" id="WP_075725641.1">
    <property type="nucleotide sequence ID" value="NZ_LTDM01000011.1"/>
</dbReference>
<keyword evidence="5" id="KW-0238">DNA-binding</keyword>
<comment type="similarity">
    <text evidence="1">Belongs to the Fur family.</text>
</comment>
<keyword evidence="6" id="KW-0804">Transcription</keyword>
<dbReference type="InterPro" id="IPR043135">
    <property type="entry name" value="Fur_C"/>
</dbReference>
<feature type="binding site" evidence="7">
    <location>
        <position position="132"/>
    </location>
    <ligand>
        <name>Zn(2+)</name>
        <dbReference type="ChEBI" id="CHEBI:29105"/>
    </ligand>
</feature>
<dbReference type="EMBL" id="LTDM01000011">
    <property type="protein sequence ID" value="OLS03234.1"/>
    <property type="molecule type" value="Genomic_DNA"/>
</dbReference>
<dbReference type="PANTHER" id="PTHR33202:SF8">
    <property type="entry name" value="PEROXIDE-RESPONSIVE REPRESSOR PERR"/>
    <property type="match status" value="1"/>
</dbReference>
<dbReference type="OrthoDB" id="8659436at2"/>
<accession>A0A1U7M7C3</accession>
<evidence type="ECO:0000256" key="5">
    <source>
        <dbReference type="ARBA" id="ARBA00023125"/>
    </source>
</evidence>
<dbReference type="InterPro" id="IPR036388">
    <property type="entry name" value="WH-like_DNA-bd_sf"/>
</dbReference>
<dbReference type="SUPFAM" id="SSF46785">
    <property type="entry name" value="Winged helix' DNA-binding domain"/>
    <property type="match status" value="1"/>
</dbReference>
<name>A0A1U7M7C3_TISCR</name>
<evidence type="ECO:0000256" key="7">
    <source>
        <dbReference type="PIRSR" id="PIRSR602481-1"/>
    </source>
</evidence>
<dbReference type="PANTHER" id="PTHR33202">
    <property type="entry name" value="ZINC UPTAKE REGULATION PROTEIN"/>
    <property type="match status" value="1"/>
</dbReference>
<evidence type="ECO:0000313" key="8">
    <source>
        <dbReference type="EMBL" id="OLS03234.1"/>
    </source>
</evidence>
<dbReference type="CDD" id="cd07153">
    <property type="entry name" value="Fur_like"/>
    <property type="match status" value="1"/>
</dbReference>
<protein>
    <submittedName>
        <fullName evidence="8">Peroxide operon regulator</fullName>
    </submittedName>
</protein>
<dbReference type="GO" id="GO:0008270">
    <property type="term" value="F:zinc ion binding"/>
    <property type="evidence" value="ECO:0007669"/>
    <property type="project" value="TreeGrafter"/>
</dbReference>
<evidence type="ECO:0000256" key="1">
    <source>
        <dbReference type="ARBA" id="ARBA00007957"/>
    </source>
</evidence>
<feature type="binding site" evidence="7">
    <location>
        <position position="135"/>
    </location>
    <ligand>
        <name>Zn(2+)</name>
        <dbReference type="ChEBI" id="CHEBI:29105"/>
    </ligand>
</feature>
<dbReference type="Gene3D" id="3.30.1490.190">
    <property type="match status" value="1"/>
</dbReference>
<comment type="cofactor">
    <cofactor evidence="7">
        <name>Zn(2+)</name>
        <dbReference type="ChEBI" id="CHEBI:29105"/>
    </cofactor>
    <text evidence="7">Binds 1 zinc ion per subunit.</text>
</comment>
<proteinExistence type="inferred from homology"/>
<evidence type="ECO:0000313" key="9">
    <source>
        <dbReference type="Proteomes" id="UP000186112"/>
    </source>
</evidence>
<evidence type="ECO:0000256" key="3">
    <source>
        <dbReference type="ARBA" id="ARBA00022833"/>
    </source>
</evidence>
<comment type="caution">
    <text evidence="8">The sequence shown here is derived from an EMBL/GenBank/DDBJ whole genome shotgun (WGS) entry which is preliminary data.</text>
</comment>
<dbReference type="GO" id="GO:0000976">
    <property type="term" value="F:transcription cis-regulatory region binding"/>
    <property type="evidence" value="ECO:0007669"/>
    <property type="project" value="TreeGrafter"/>
</dbReference>
<sequence length="142" mass="16506">MINTQEQITKILKDKEIAPSYTRIKIYDYLAKDKIHPTVDEIFIDLVKLFPTLSKTTVYNSLKLFIEKGLVRSVNLHDNKMRYELVRSSHGHFKCDTCSKIYDITMEININLPKELEGTIIDDYHHLLIGTCSNCLNKENSN</sequence>
<keyword evidence="3 7" id="KW-0862">Zinc</keyword>
<dbReference type="Pfam" id="PF01475">
    <property type="entry name" value="FUR"/>
    <property type="match status" value="1"/>
</dbReference>
<dbReference type="GO" id="GO:0045892">
    <property type="term" value="P:negative regulation of DNA-templated transcription"/>
    <property type="evidence" value="ECO:0007669"/>
    <property type="project" value="TreeGrafter"/>
</dbReference>
<evidence type="ECO:0000256" key="6">
    <source>
        <dbReference type="ARBA" id="ARBA00023163"/>
    </source>
</evidence>
<keyword evidence="2" id="KW-0678">Repressor</keyword>
<keyword evidence="9" id="KW-1185">Reference proteome</keyword>
<dbReference type="Proteomes" id="UP000186112">
    <property type="component" value="Unassembled WGS sequence"/>
</dbReference>
<evidence type="ECO:0000256" key="4">
    <source>
        <dbReference type="ARBA" id="ARBA00023015"/>
    </source>
</evidence>
<feature type="binding site" evidence="7">
    <location>
        <position position="98"/>
    </location>
    <ligand>
        <name>Zn(2+)</name>
        <dbReference type="ChEBI" id="CHEBI:29105"/>
    </ligand>
</feature>
<dbReference type="AlphaFoldDB" id="A0A1U7M7C3"/>
<evidence type="ECO:0000256" key="2">
    <source>
        <dbReference type="ARBA" id="ARBA00022491"/>
    </source>
</evidence>
<dbReference type="GO" id="GO:1900376">
    <property type="term" value="P:regulation of secondary metabolite biosynthetic process"/>
    <property type="evidence" value="ECO:0007669"/>
    <property type="project" value="TreeGrafter"/>
</dbReference>
<dbReference type="InterPro" id="IPR036390">
    <property type="entry name" value="WH_DNA-bd_sf"/>
</dbReference>
<feature type="binding site" evidence="7">
    <location>
        <position position="95"/>
    </location>
    <ligand>
        <name>Zn(2+)</name>
        <dbReference type="ChEBI" id="CHEBI:29105"/>
    </ligand>
</feature>
<organism evidence="8 9">
    <name type="scientific">Tissierella creatinophila DSM 6911</name>
    <dbReference type="NCBI Taxonomy" id="1123403"/>
    <lineage>
        <taxon>Bacteria</taxon>
        <taxon>Bacillati</taxon>
        <taxon>Bacillota</taxon>
        <taxon>Tissierellia</taxon>
        <taxon>Tissierellales</taxon>
        <taxon>Tissierellaceae</taxon>
        <taxon>Tissierella</taxon>
    </lineage>
</organism>
<keyword evidence="4" id="KW-0805">Transcription regulation</keyword>
<dbReference type="GO" id="GO:0003700">
    <property type="term" value="F:DNA-binding transcription factor activity"/>
    <property type="evidence" value="ECO:0007669"/>
    <property type="project" value="InterPro"/>
</dbReference>
<dbReference type="Gene3D" id="1.10.10.10">
    <property type="entry name" value="Winged helix-like DNA-binding domain superfamily/Winged helix DNA-binding domain"/>
    <property type="match status" value="1"/>
</dbReference>
<keyword evidence="7" id="KW-0479">Metal-binding</keyword>
<gene>
    <name evidence="8" type="primary">perR</name>
    <name evidence="8" type="ORF">TICRE_09350</name>
</gene>